<keyword evidence="1" id="KW-0812">Transmembrane</keyword>
<dbReference type="EMBL" id="MDYQ01000049">
    <property type="protein sequence ID" value="PRP85178.1"/>
    <property type="molecule type" value="Genomic_DNA"/>
</dbReference>
<evidence type="ECO:0000313" key="3">
    <source>
        <dbReference type="Proteomes" id="UP000241769"/>
    </source>
</evidence>
<comment type="caution">
    <text evidence="2">The sequence shown here is derived from an EMBL/GenBank/DDBJ whole genome shotgun (WGS) entry which is preliminary data.</text>
</comment>
<organism evidence="2 3">
    <name type="scientific">Planoprotostelium fungivorum</name>
    <dbReference type="NCBI Taxonomy" id="1890364"/>
    <lineage>
        <taxon>Eukaryota</taxon>
        <taxon>Amoebozoa</taxon>
        <taxon>Evosea</taxon>
        <taxon>Variosea</taxon>
        <taxon>Cavosteliida</taxon>
        <taxon>Cavosteliaceae</taxon>
        <taxon>Planoprotostelium</taxon>
    </lineage>
</organism>
<evidence type="ECO:0000256" key="1">
    <source>
        <dbReference type="SAM" id="Phobius"/>
    </source>
</evidence>
<proteinExistence type="predicted"/>
<dbReference type="InParanoid" id="A0A2P6NMQ5"/>
<evidence type="ECO:0000313" key="2">
    <source>
        <dbReference type="EMBL" id="PRP85178.1"/>
    </source>
</evidence>
<feature type="transmembrane region" description="Helical" evidence="1">
    <location>
        <begin position="856"/>
        <end position="879"/>
    </location>
</feature>
<name>A0A2P6NMQ5_9EUKA</name>
<sequence length="890" mass="98907">MNPRKKQFLPQEDTPAKRLSLDLRSMCQMCVTQVEFETSAKNVWTTTREGASEMHFRNLLFLNLLWTVVAVADDCFYLSRCTVALPSSEPRCWNCSSGQSLPTATSSLIFQSLTDVSISLGSLAVKDITIRNSGLTWTQSNAFSISFTVENSSLALINTTLIVRESLSVDVNSASRSILEFSDSAVSSTAATLQSTHIIFTGTLNIFNSSLARLSGGRLDVHSDLSWNGLLDASASTITTKQTRFTIDTQLAATSWTLRNSTLKDAVFTFHLPLYLFNVTSDLAEEVDNDRHGLHFHRGTFISNSILSQHVDQCPLCNVRQSDLRNLPNNSTFNLGGLIRLNPQSSRGAGSHVTICDSIIDGSSDLAIETHLGVADIFRIADTIINGAWNFKGFDGADILSHSMRDIHGSSYLLLGGNWTLYNVRAKDMTVDEIIMHSSEPDGHIMIDVDRLVIDRLWISSSTSYIQLADTNAYTIHQIYLQNFYCAEFSPVRGGIPTNFSDQLESDSVCSKFVGNSSVSVNYNTTALYVTYVPPLPNITYGYSDGRDTYLRAADVDDNSFYCTDYSLEFYDLLVVDDDGTRRLITSSSSSVERHYYYKTGATRDEGGCTHKRVTIHLKKKDTDVITSKEREVDILPGDVVENQYYPWGNYNETDFWMGALDGEDSGKIRVLWNATRVHRPCGYTAELFTFNDVSALVSKEDVTLSAVQKPVVGCSVKTNVLPSLSIIYSKDGIYLRRPPYVPTPYPTYSPLTFLFPVEPSITPEDLSHIVHGATVKLDGPRINCPCGSFQIIMMMRDEKNISWTRVNDGDTLREGNHWMYLTGVCIASGDDGIGGYGRTVERELNVEGPSQLPSWVVPVSTVGVLIVIISVVVAYVVVKRRRVRYHQIQ</sequence>
<keyword evidence="1" id="KW-0472">Membrane</keyword>
<dbReference type="AlphaFoldDB" id="A0A2P6NMQ5"/>
<keyword evidence="3" id="KW-1185">Reference proteome</keyword>
<accession>A0A2P6NMQ5</accession>
<gene>
    <name evidence="2" type="ORF">PROFUN_07125</name>
</gene>
<keyword evidence="1" id="KW-1133">Transmembrane helix</keyword>
<dbReference type="Proteomes" id="UP000241769">
    <property type="component" value="Unassembled WGS sequence"/>
</dbReference>
<reference evidence="2 3" key="1">
    <citation type="journal article" date="2018" name="Genome Biol. Evol.">
        <title>Multiple Roots of Fruiting Body Formation in Amoebozoa.</title>
        <authorList>
            <person name="Hillmann F."/>
            <person name="Forbes G."/>
            <person name="Novohradska S."/>
            <person name="Ferling I."/>
            <person name="Riege K."/>
            <person name="Groth M."/>
            <person name="Westermann M."/>
            <person name="Marz M."/>
            <person name="Spaller T."/>
            <person name="Winckler T."/>
            <person name="Schaap P."/>
            <person name="Glockner G."/>
        </authorList>
    </citation>
    <scope>NUCLEOTIDE SEQUENCE [LARGE SCALE GENOMIC DNA]</scope>
    <source>
        <strain evidence="2 3">Jena</strain>
    </source>
</reference>
<protein>
    <submittedName>
        <fullName evidence="2">Uncharacterized protein</fullName>
    </submittedName>
</protein>